<dbReference type="Gene3D" id="2.40.128.130">
    <property type="entry name" value="Autotransporter beta-domain"/>
    <property type="match status" value="1"/>
</dbReference>
<dbReference type="STRING" id="1121013.GCA_000426365_01866"/>
<evidence type="ECO:0000256" key="1">
    <source>
        <dbReference type="ARBA" id="ARBA00010116"/>
    </source>
</evidence>
<dbReference type="SUPFAM" id="SSF103515">
    <property type="entry name" value="Autotransporter"/>
    <property type="match status" value="1"/>
</dbReference>
<protein>
    <recommendedName>
        <fullName evidence="2">Autotransporter domain-containing protein</fullName>
    </recommendedName>
</protein>
<comment type="similarity">
    <text evidence="1">Belongs to the intimin/invasin family.</text>
</comment>
<dbReference type="Proteomes" id="UP000029391">
    <property type="component" value="Unassembled WGS sequence"/>
</dbReference>
<dbReference type="GO" id="GO:0019867">
    <property type="term" value="C:outer membrane"/>
    <property type="evidence" value="ECO:0007669"/>
    <property type="project" value="InterPro"/>
</dbReference>
<gene>
    <name evidence="3" type="ORF">P873_06995</name>
</gene>
<dbReference type="InterPro" id="IPR013783">
    <property type="entry name" value="Ig-like_fold"/>
</dbReference>
<evidence type="ECO:0000259" key="2">
    <source>
        <dbReference type="PROSITE" id="PS51208"/>
    </source>
</evidence>
<dbReference type="InterPro" id="IPR008964">
    <property type="entry name" value="Invasin/intimin_cell_adhesion"/>
</dbReference>
<keyword evidence="4" id="KW-1185">Reference proteome</keyword>
<evidence type="ECO:0000313" key="4">
    <source>
        <dbReference type="Proteomes" id="UP000029391"/>
    </source>
</evidence>
<accession>A0A091BCK9</accession>
<dbReference type="eggNOG" id="COG4625">
    <property type="taxonomic scope" value="Bacteria"/>
</dbReference>
<dbReference type="EMBL" id="AWXU01000020">
    <property type="protein sequence ID" value="KFN50403.1"/>
    <property type="molecule type" value="Genomic_DNA"/>
</dbReference>
<dbReference type="InterPro" id="IPR003344">
    <property type="entry name" value="Big_1_dom"/>
</dbReference>
<sequence length="1986" mass="201577">MTFMSSAAFGRRAAMGRAATWRWLATLMLACIAVFWSAPGSAQSCNLQNTGVSWASGAPGSTVTLSFAVENSPACPAGGVGGNISIPIDTTGGAVLTSTGIISGTFAGATAGSTVTVQVNLGTNYNGAGQVVVQCLSTACTNQVVLDFETYADWVLTAIDPTRVIHEGMATTLEATFLKNGLPAGDTVEFHDSAGTLVGTSTAGPSGTVDAFVQPLGATTHVYTGETLCNLGTADGCGALLPVQWYVTVEATGVEPASPLTFDVETGETVSMEVFYGSASFPGDDGTDIRWTDPVTSVIVETDTGLSAYDYIPATPGVHQVTAEVVTGFGCTNTNCTLGTQETFTITAVERAIAVFSGQNQASTPNTPFPLELEVGVSDDDGTGATPAANVQVEWIVVNGTASPAISVSDGGGVARTVVTPTAVGPVQVTARRLDSAKPGVAFANLQADPIPAVVTFVSGPLTLQQGTQGQYVVEVADATGVPMTSFPVTWAVSPATGLNLLNPTGTDTDGTGRSTAIFDGVDVDQYLVEASVDPDGIPNNGDEGTASFTVDVVPVPLFDHEQGDGQTTIVGVPFADDLMVYAYDSAGDPTANLQIDWELVTGNATFPASSQTSVDGFASIAVTPTQTGTLQILARRSDEPNLTVLFTLQVDPRPVTMTAVSPNPNPGFVGVQQLYRVYVEEGGVARPATTVTWTAATPDITVLSPTSQTNGAGEAEVAVVPNTPGLLAGVLTASVDPDGVPASGDEASYIFDANILGAPVLTKEAGDNGQALPGDDFPELQVRTQTGTSNFSANITWTVLSGDATLSTPAVVTSNPTDGLARATITAGTNAGPVQVAATWTDVGLQVVFDLEVRANATTMNAVSDDPANLLVGVPRMFTIHLEQKGLPAALVPVTWTAVPGITVTGGASVTLASGNASMQIRGDIAGDYPDGVIASVDPDGRPGSGDESEHRFHVIVDVQRELTVVSGQNQTGIVGVALASPLVVNADDSGTPAVGLAIDWQVSPAGAATVNPGGPTDGLGNAQASVVPGAPGTLTIVASRSDDPSVQVVFTADIVAAGTSLSAVTPNPVTIGDGVATVFTVEATQGGAPLAGVVVDWSSVAGLTIGGGTSLTGADGRASATVAGTAPGSYPGGVTAAIDPDGIPASGDESSVAFTVDVSSAPTLRINGGQGQTGTVGQTLAQVLSVVAEDSGVPAASEPISWQVVTGTATLNASGDTDGNGEAHVSVIPTSPGPLVITAERLLHPGVMVTFNLNATAEATITRALTPNPAQLEVGVPTTFSVQVEQGGAPLPGVTVTWNAAPGILIQKLDTTTDTDGESSVTVTATTVGNIANALQVEVDPDGIPASGDESSLTFSVTAATVPTLAIAGGDNQATVVGSAFAAPLEVLASDSGTPTAGLVIDWTSTGNVIVTAGGPTGSDGKASATVVAGSTPGTATVTASRSDDPSVSVTFQLTVSQFGTLTVTGGDEQVLQPNEPSAPLEVTLHDGGGLPVAGAVIQWSASSGTLASATSTTNAAGVATNTVTVSVAGAIEVTATSPIAAAPAVFSLNGALAGLPGLDPIQQQVAIAIDNACPALAALAAPSAEQADLLARCRELLDSAGVDPDAVVGALDELMTPLALAQGQASLAAVQAQFQNLKARIAALRSGTMGTSFGGLALNTRSGPLSLEALSSAFSQAEDPAAGGEIGSDFSRWGFFASGNIGRGEFDEGSLDPAFDFDIEGLTFGLDYRYSDSWIFGAALGYTRQDTELADNRGSVDTTGWSVSAYTTYYKSDSWYVDGVLTFGQNDFGLVRRIDYSLPLPGGGMSSISQVAKSDSSGDLLSAAFTFGRDFNRGAFGIGPYGRLLYTRLDFDAIDEQLAPGAGSGLGLHIDERTITSLASTVGAKLTYTHSAEWGVLIPHFQLEWEHEFRDDPQALQARFLHDPTATPIIVSGDARDSDYFRIGVGLSLVLTKGRSGFLYYEQLLGRNGESQYNVALGLRMEF</sequence>
<dbReference type="PROSITE" id="PS51208">
    <property type="entry name" value="AUTOTRANSPORTER"/>
    <property type="match status" value="1"/>
</dbReference>
<dbReference type="InterPro" id="IPR036709">
    <property type="entry name" value="Autotransporte_beta_dom_sf"/>
</dbReference>
<dbReference type="NCBIfam" id="TIGR01414">
    <property type="entry name" value="autotrans_barl"/>
    <property type="match status" value="1"/>
</dbReference>
<dbReference type="Pfam" id="PF03797">
    <property type="entry name" value="Autotransporter"/>
    <property type="match status" value="1"/>
</dbReference>
<dbReference type="SMART" id="SM00869">
    <property type="entry name" value="Autotransporter"/>
    <property type="match status" value="1"/>
</dbReference>
<reference evidence="3 4" key="1">
    <citation type="submission" date="2013-09" db="EMBL/GenBank/DDBJ databases">
        <title>Genome sequencing of Arenimonas composti.</title>
        <authorList>
            <person name="Chen F."/>
            <person name="Wang G."/>
        </authorList>
    </citation>
    <scope>NUCLEOTIDE SEQUENCE [LARGE SCALE GENOMIC DNA]</scope>
    <source>
        <strain evidence="3 4">TR7-09</strain>
    </source>
</reference>
<dbReference type="Pfam" id="PF02369">
    <property type="entry name" value="Big_1"/>
    <property type="match status" value="1"/>
</dbReference>
<dbReference type="eggNOG" id="COG1470">
    <property type="taxonomic scope" value="Bacteria"/>
</dbReference>
<dbReference type="InterPro" id="IPR005546">
    <property type="entry name" value="Autotransporte_beta"/>
</dbReference>
<proteinExistence type="inferred from homology"/>
<organism evidence="3 4">
    <name type="scientific">Arenimonas composti TR7-09 = DSM 18010</name>
    <dbReference type="NCBI Taxonomy" id="1121013"/>
    <lineage>
        <taxon>Bacteria</taxon>
        <taxon>Pseudomonadati</taxon>
        <taxon>Pseudomonadota</taxon>
        <taxon>Gammaproteobacteria</taxon>
        <taxon>Lysobacterales</taxon>
        <taxon>Lysobacteraceae</taxon>
        <taxon>Arenimonas</taxon>
    </lineage>
</organism>
<feature type="domain" description="Autotransporter" evidence="2">
    <location>
        <begin position="1691"/>
        <end position="1986"/>
    </location>
</feature>
<comment type="caution">
    <text evidence="3">The sequence shown here is derived from an EMBL/GenBank/DDBJ whole genome shotgun (WGS) entry which is preliminary data.</text>
</comment>
<dbReference type="SUPFAM" id="SSF49373">
    <property type="entry name" value="Invasin/intimin cell-adhesion fragments"/>
    <property type="match status" value="7"/>
</dbReference>
<dbReference type="Gene3D" id="2.60.40.10">
    <property type="entry name" value="Immunoglobulins"/>
    <property type="match status" value="5"/>
</dbReference>
<dbReference type="InterPro" id="IPR006315">
    <property type="entry name" value="OM_autotransptr_brl_dom"/>
</dbReference>
<name>A0A091BCK9_9GAMM</name>
<evidence type="ECO:0000313" key="3">
    <source>
        <dbReference type="EMBL" id="KFN50403.1"/>
    </source>
</evidence>